<dbReference type="Pfam" id="PF01250">
    <property type="entry name" value="Ribosomal_S6"/>
    <property type="match status" value="1"/>
</dbReference>
<dbReference type="GO" id="GO:0006412">
    <property type="term" value="P:translation"/>
    <property type="evidence" value="ECO:0007669"/>
    <property type="project" value="UniProtKB-UniRule"/>
</dbReference>
<organism evidence="9 10">
    <name type="scientific">Erysipelothrix larvae</name>
    <dbReference type="NCBI Taxonomy" id="1514105"/>
    <lineage>
        <taxon>Bacteria</taxon>
        <taxon>Bacillati</taxon>
        <taxon>Bacillota</taxon>
        <taxon>Erysipelotrichia</taxon>
        <taxon>Erysipelotrichales</taxon>
        <taxon>Erysipelotrichaceae</taxon>
        <taxon>Erysipelothrix</taxon>
    </lineage>
</organism>
<dbReference type="Proteomes" id="UP000063781">
    <property type="component" value="Chromosome"/>
</dbReference>
<evidence type="ECO:0000256" key="1">
    <source>
        <dbReference type="ARBA" id="ARBA00009512"/>
    </source>
</evidence>
<dbReference type="Gene3D" id="3.30.70.60">
    <property type="match status" value="1"/>
</dbReference>
<dbReference type="GO" id="GO:0070181">
    <property type="term" value="F:small ribosomal subunit rRNA binding"/>
    <property type="evidence" value="ECO:0007669"/>
    <property type="project" value="TreeGrafter"/>
</dbReference>
<evidence type="ECO:0000256" key="2">
    <source>
        <dbReference type="ARBA" id="ARBA00022730"/>
    </source>
</evidence>
<evidence type="ECO:0000256" key="4">
    <source>
        <dbReference type="ARBA" id="ARBA00022980"/>
    </source>
</evidence>
<dbReference type="GO" id="GO:0005840">
    <property type="term" value="C:ribosome"/>
    <property type="evidence" value="ECO:0007669"/>
    <property type="project" value="UniProtKB-KW"/>
</dbReference>
<dbReference type="PROSITE" id="PS01048">
    <property type="entry name" value="RIBOSOMAL_S6"/>
    <property type="match status" value="1"/>
</dbReference>
<keyword evidence="3 8" id="KW-0694">RNA-binding</keyword>
<dbReference type="GO" id="GO:0003735">
    <property type="term" value="F:structural constituent of ribosome"/>
    <property type="evidence" value="ECO:0007669"/>
    <property type="project" value="InterPro"/>
</dbReference>
<dbReference type="SUPFAM" id="SSF54995">
    <property type="entry name" value="Ribosomal protein S6"/>
    <property type="match status" value="1"/>
</dbReference>
<dbReference type="PANTHER" id="PTHR21011">
    <property type="entry name" value="MITOCHONDRIAL 28S RIBOSOMAL PROTEIN S6"/>
    <property type="match status" value="1"/>
</dbReference>
<accession>A0A109UHN0</accession>
<evidence type="ECO:0000313" key="10">
    <source>
        <dbReference type="Proteomes" id="UP000063781"/>
    </source>
</evidence>
<evidence type="ECO:0000256" key="3">
    <source>
        <dbReference type="ARBA" id="ARBA00022884"/>
    </source>
</evidence>
<evidence type="ECO:0000313" key="9">
    <source>
        <dbReference type="EMBL" id="AMC94471.1"/>
    </source>
</evidence>
<dbReference type="HAMAP" id="MF_00360">
    <property type="entry name" value="Ribosomal_bS6"/>
    <property type="match status" value="1"/>
</dbReference>
<dbReference type="InterPro" id="IPR000529">
    <property type="entry name" value="Ribosomal_bS6"/>
</dbReference>
<sequence length="98" mass="11219">MRKYELMYIVNPSLDDATRGALIENLHGILTNNGATLVSVDEWGLRDLAYEIKDLTKGYYVVTTFTSAEEAALNEFDRLARINKDVVRHMIVRLDEQN</sequence>
<dbReference type="NCBIfam" id="TIGR00166">
    <property type="entry name" value="S6"/>
    <property type="match status" value="1"/>
</dbReference>
<dbReference type="InterPro" id="IPR020814">
    <property type="entry name" value="Ribosomal_S6_plastid/chlpt"/>
</dbReference>
<comment type="function">
    <text evidence="6 8">Binds together with bS18 to 16S ribosomal RNA.</text>
</comment>
<keyword evidence="4 8" id="KW-0689">Ribosomal protein</keyword>
<keyword evidence="5 8" id="KW-0687">Ribonucleoprotein</keyword>
<evidence type="ECO:0000256" key="8">
    <source>
        <dbReference type="HAMAP-Rule" id="MF_00360"/>
    </source>
</evidence>
<gene>
    <name evidence="8" type="primary">rpsF</name>
    <name evidence="9" type="ORF">AOC36_10945</name>
</gene>
<dbReference type="InterPro" id="IPR014717">
    <property type="entry name" value="Transl_elong_EF1B/ribsomal_bS6"/>
</dbReference>
<dbReference type="AlphaFoldDB" id="A0A109UHN0"/>
<evidence type="ECO:0000256" key="7">
    <source>
        <dbReference type="ARBA" id="ARBA00035294"/>
    </source>
</evidence>
<proteinExistence type="inferred from homology"/>
<dbReference type="PANTHER" id="PTHR21011:SF1">
    <property type="entry name" value="SMALL RIBOSOMAL SUBUNIT PROTEIN BS6M"/>
    <property type="match status" value="1"/>
</dbReference>
<evidence type="ECO:0000256" key="5">
    <source>
        <dbReference type="ARBA" id="ARBA00023274"/>
    </source>
</evidence>
<dbReference type="OrthoDB" id="9812702at2"/>
<name>A0A109UHN0_9FIRM</name>
<dbReference type="KEGG" id="erl:AOC36_10945"/>
<dbReference type="GO" id="GO:1990904">
    <property type="term" value="C:ribonucleoprotein complex"/>
    <property type="evidence" value="ECO:0007669"/>
    <property type="project" value="UniProtKB-KW"/>
</dbReference>
<keyword evidence="10" id="KW-1185">Reference proteome</keyword>
<keyword evidence="2 8" id="KW-0699">rRNA-binding</keyword>
<reference evidence="9 10" key="1">
    <citation type="submission" date="2015-10" db="EMBL/GenBank/DDBJ databases">
        <title>Erysipelothrix larvae sp. LV19 isolated from the larval gut of the rhinoceros beetle, Trypoxylus dichotomus.</title>
        <authorList>
            <person name="Lim S."/>
            <person name="Kim B.-C."/>
        </authorList>
    </citation>
    <scope>NUCLEOTIDE SEQUENCE [LARGE SCALE GENOMIC DNA]</scope>
    <source>
        <strain evidence="9 10">LV19</strain>
    </source>
</reference>
<comment type="similarity">
    <text evidence="1 8">Belongs to the bacterial ribosomal protein bS6 family.</text>
</comment>
<dbReference type="RefSeq" id="WP_067634241.1">
    <property type="nucleotide sequence ID" value="NZ_CP013213.1"/>
</dbReference>
<dbReference type="InterPro" id="IPR035980">
    <property type="entry name" value="Ribosomal_bS6_sf"/>
</dbReference>
<protein>
    <recommendedName>
        <fullName evidence="7 8">Small ribosomal subunit protein bS6</fullName>
    </recommendedName>
</protein>
<dbReference type="EMBL" id="CP013213">
    <property type="protein sequence ID" value="AMC94471.1"/>
    <property type="molecule type" value="Genomic_DNA"/>
</dbReference>
<dbReference type="InterPro" id="IPR020815">
    <property type="entry name" value="Ribosomal_bS6_CS"/>
</dbReference>
<dbReference type="GO" id="GO:0005737">
    <property type="term" value="C:cytoplasm"/>
    <property type="evidence" value="ECO:0007669"/>
    <property type="project" value="UniProtKB-ARBA"/>
</dbReference>
<dbReference type="STRING" id="1514105.AOC36_10945"/>
<dbReference type="CDD" id="cd00473">
    <property type="entry name" value="bS6"/>
    <property type="match status" value="1"/>
</dbReference>
<evidence type="ECO:0000256" key="6">
    <source>
        <dbReference type="ARBA" id="ARBA00035104"/>
    </source>
</evidence>